<dbReference type="AlphaFoldDB" id="A0A2G9GVB7"/>
<protein>
    <submittedName>
        <fullName evidence="12">Leucine-rich repeat (LRR) protein associated with apoptosis in muscle tissue</fullName>
        <ecNumber evidence="12">2.7.11.1</ecNumber>
    </submittedName>
</protein>
<evidence type="ECO:0000256" key="1">
    <source>
        <dbReference type="ARBA" id="ARBA00004236"/>
    </source>
</evidence>
<dbReference type="SUPFAM" id="SSF52047">
    <property type="entry name" value="RNI-like"/>
    <property type="match status" value="1"/>
</dbReference>
<dbReference type="InterPro" id="IPR001611">
    <property type="entry name" value="Leu-rich_rpt"/>
</dbReference>
<evidence type="ECO:0000313" key="12">
    <source>
        <dbReference type="EMBL" id="PIN09231.1"/>
    </source>
</evidence>
<dbReference type="InterPro" id="IPR032675">
    <property type="entry name" value="LRR_dom_sf"/>
</dbReference>
<evidence type="ECO:0000313" key="13">
    <source>
        <dbReference type="Proteomes" id="UP000231279"/>
    </source>
</evidence>
<keyword evidence="13" id="KW-1185">Reference proteome</keyword>
<evidence type="ECO:0000256" key="11">
    <source>
        <dbReference type="SAM" id="Phobius"/>
    </source>
</evidence>
<dbReference type="GO" id="GO:0004674">
    <property type="term" value="F:protein serine/threonine kinase activity"/>
    <property type="evidence" value="ECO:0007669"/>
    <property type="project" value="UniProtKB-EC"/>
</dbReference>
<reference evidence="13" key="1">
    <citation type="journal article" date="2018" name="Gigascience">
        <title>Genome assembly of the Pink Ipe (Handroanthus impetiginosus, Bignoniaceae), a highly valued, ecologically keystone Neotropical timber forest tree.</title>
        <authorList>
            <person name="Silva-Junior O.B."/>
            <person name="Grattapaglia D."/>
            <person name="Novaes E."/>
            <person name="Collevatti R.G."/>
        </authorList>
    </citation>
    <scope>NUCLEOTIDE SEQUENCE [LARGE SCALE GENOMIC DNA]</scope>
    <source>
        <strain evidence="13">cv. UFG-1</strain>
    </source>
</reference>
<dbReference type="STRING" id="429701.A0A2G9GVB7"/>
<keyword evidence="7" id="KW-0677">Repeat</keyword>
<dbReference type="EC" id="2.7.11.1" evidence="12"/>
<evidence type="ECO:0000256" key="4">
    <source>
        <dbReference type="ARBA" id="ARBA00022614"/>
    </source>
</evidence>
<proteinExistence type="predicted"/>
<keyword evidence="12" id="KW-0808">Transferase</keyword>
<dbReference type="Proteomes" id="UP000231279">
    <property type="component" value="Unassembled WGS sequence"/>
</dbReference>
<keyword evidence="8 11" id="KW-1133">Transmembrane helix</keyword>
<dbReference type="OrthoDB" id="8731593at2759"/>
<organism evidence="12 13">
    <name type="scientific">Handroanthus impetiginosus</name>
    <dbReference type="NCBI Taxonomy" id="429701"/>
    <lineage>
        <taxon>Eukaryota</taxon>
        <taxon>Viridiplantae</taxon>
        <taxon>Streptophyta</taxon>
        <taxon>Embryophyta</taxon>
        <taxon>Tracheophyta</taxon>
        <taxon>Spermatophyta</taxon>
        <taxon>Magnoliopsida</taxon>
        <taxon>eudicotyledons</taxon>
        <taxon>Gunneridae</taxon>
        <taxon>Pentapetalae</taxon>
        <taxon>asterids</taxon>
        <taxon>lamiids</taxon>
        <taxon>Lamiales</taxon>
        <taxon>Bignoniaceae</taxon>
        <taxon>Crescentiina</taxon>
        <taxon>Tabebuia alliance</taxon>
        <taxon>Handroanthus</taxon>
    </lineage>
</organism>
<comment type="caution">
    <text evidence="12">The sequence shown here is derived from an EMBL/GenBank/DDBJ whole genome shotgun (WGS) entry which is preliminary data.</text>
</comment>
<dbReference type="PANTHER" id="PTHR48063:SF101">
    <property type="entry name" value="LRR RECEPTOR-LIKE SERINE_THREONINE-PROTEIN KINASE FLS2"/>
    <property type="match status" value="1"/>
</dbReference>
<dbReference type="InterPro" id="IPR046956">
    <property type="entry name" value="RLP23-like"/>
</dbReference>
<keyword evidence="6" id="KW-0732">Signal</keyword>
<keyword evidence="3" id="KW-1003">Cell membrane</keyword>
<sequence>MAFHQSPCCFLPKGRGCPYLPCHEIHFENLIVYIYSFLSEILGHYNCGIYSLHLQNNSFTGKFSRLLKNCRDLIILDLGENNFTGRITSWLGESMPTLGVLSLKSNKLYGALLSSLCHLAKLQVLDISENNISGTIPKYPYQIIIVGNLTCSTSNSARIMWKGKMAEYAKAFRLLTLIDLSSNNLTGEIPVEVTSLVGLLAFNLSRNNLVGTIPRDIGRLELLNFLNLFENNLSGRIPPTLSQLCHLGMLNLSFNNFLDEMPKKPKSTNNVHEVHENNFFTRGFYISMALNFTVAFWGVCGTLLLNKWCWITVPKMFIRFEDWFYVNMLVNKNRTERHFEKH</sequence>
<evidence type="ECO:0000256" key="2">
    <source>
        <dbReference type="ARBA" id="ARBA00004479"/>
    </source>
</evidence>
<name>A0A2G9GVB7_9LAMI</name>
<accession>A0A2G9GVB7</accession>
<dbReference type="FunFam" id="3.80.10.10:FF:000041">
    <property type="entry name" value="LRR receptor-like serine/threonine-protein kinase ERECTA"/>
    <property type="match status" value="1"/>
</dbReference>
<evidence type="ECO:0000256" key="7">
    <source>
        <dbReference type="ARBA" id="ARBA00022737"/>
    </source>
</evidence>
<evidence type="ECO:0000256" key="5">
    <source>
        <dbReference type="ARBA" id="ARBA00022692"/>
    </source>
</evidence>
<feature type="transmembrane region" description="Helical" evidence="11">
    <location>
        <begin position="284"/>
        <end position="306"/>
    </location>
</feature>
<comment type="subcellular location">
    <subcellularLocation>
        <location evidence="1">Cell membrane</location>
    </subcellularLocation>
    <subcellularLocation>
        <location evidence="2">Membrane</location>
        <topology evidence="2">Single-pass type I membrane protein</topology>
    </subcellularLocation>
</comment>
<evidence type="ECO:0000256" key="3">
    <source>
        <dbReference type="ARBA" id="ARBA00022475"/>
    </source>
</evidence>
<dbReference type="Pfam" id="PF00560">
    <property type="entry name" value="LRR_1"/>
    <property type="match status" value="4"/>
</dbReference>
<evidence type="ECO:0000256" key="9">
    <source>
        <dbReference type="ARBA" id="ARBA00023136"/>
    </source>
</evidence>
<dbReference type="FunFam" id="3.80.10.10:FF:000383">
    <property type="entry name" value="Leucine-rich repeat receptor protein kinase EMS1"/>
    <property type="match status" value="1"/>
</dbReference>
<dbReference type="GO" id="GO:0005886">
    <property type="term" value="C:plasma membrane"/>
    <property type="evidence" value="ECO:0007669"/>
    <property type="project" value="UniProtKB-SubCell"/>
</dbReference>
<dbReference type="Gene3D" id="3.80.10.10">
    <property type="entry name" value="Ribonuclease Inhibitor"/>
    <property type="match status" value="1"/>
</dbReference>
<gene>
    <name evidence="12" type="ORF">CDL12_18189</name>
</gene>
<keyword evidence="5 11" id="KW-0812">Transmembrane</keyword>
<evidence type="ECO:0000256" key="6">
    <source>
        <dbReference type="ARBA" id="ARBA00022729"/>
    </source>
</evidence>
<dbReference type="PANTHER" id="PTHR48063">
    <property type="entry name" value="LRR RECEPTOR-LIKE KINASE"/>
    <property type="match status" value="1"/>
</dbReference>
<evidence type="ECO:0000256" key="8">
    <source>
        <dbReference type="ARBA" id="ARBA00022989"/>
    </source>
</evidence>
<keyword evidence="4" id="KW-0433">Leucine-rich repeat</keyword>
<dbReference type="EMBL" id="NKXS01003577">
    <property type="protein sequence ID" value="PIN09231.1"/>
    <property type="molecule type" value="Genomic_DNA"/>
</dbReference>
<evidence type="ECO:0000256" key="10">
    <source>
        <dbReference type="ARBA" id="ARBA00023180"/>
    </source>
</evidence>
<keyword evidence="9 11" id="KW-0472">Membrane</keyword>
<keyword evidence="10" id="KW-0325">Glycoprotein</keyword>